<comment type="caution">
    <text evidence="7">The sequence shown here is derived from an EMBL/GenBank/DDBJ whole genome shotgun (WGS) entry which is preliminary data.</text>
</comment>
<proteinExistence type="predicted"/>
<evidence type="ECO:0000259" key="6">
    <source>
        <dbReference type="PROSITE" id="PS50850"/>
    </source>
</evidence>
<dbReference type="InterPro" id="IPR050549">
    <property type="entry name" value="MFS_Trehalose_Transporter"/>
</dbReference>
<evidence type="ECO:0000256" key="5">
    <source>
        <dbReference type="SAM" id="Phobius"/>
    </source>
</evidence>
<keyword evidence="4 5" id="KW-0472">Membrane</keyword>
<dbReference type="InterPro" id="IPR011701">
    <property type="entry name" value="MFS"/>
</dbReference>
<dbReference type="InterPro" id="IPR020846">
    <property type="entry name" value="MFS_dom"/>
</dbReference>
<evidence type="ECO:0000313" key="7">
    <source>
        <dbReference type="EMBL" id="PVV00876.1"/>
    </source>
</evidence>
<evidence type="ECO:0000313" key="8">
    <source>
        <dbReference type="Proteomes" id="UP000245609"/>
    </source>
</evidence>
<evidence type="ECO:0000256" key="3">
    <source>
        <dbReference type="ARBA" id="ARBA00022989"/>
    </source>
</evidence>
<gene>
    <name evidence="7" type="ORF">BB560_004726</name>
</gene>
<keyword evidence="3 5" id="KW-1133">Transmembrane helix</keyword>
<evidence type="ECO:0000256" key="4">
    <source>
        <dbReference type="ARBA" id="ARBA00023136"/>
    </source>
</evidence>
<feature type="transmembrane region" description="Helical" evidence="5">
    <location>
        <begin position="210"/>
        <end position="228"/>
    </location>
</feature>
<feature type="transmembrane region" description="Helical" evidence="5">
    <location>
        <begin position="276"/>
        <end position="298"/>
    </location>
</feature>
<dbReference type="PANTHER" id="PTHR48021:SF1">
    <property type="entry name" value="GH07001P-RELATED"/>
    <property type="match status" value="1"/>
</dbReference>
<dbReference type="PROSITE" id="PS50850">
    <property type="entry name" value="MFS"/>
    <property type="match status" value="1"/>
</dbReference>
<protein>
    <recommendedName>
        <fullName evidence="6">Major facilitator superfamily (MFS) profile domain-containing protein</fullName>
    </recommendedName>
</protein>
<feature type="transmembrane region" description="Helical" evidence="5">
    <location>
        <begin position="152"/>
        <end position="173"/>
    </location>
</feature>
<dbReference type="EMBL" id="MBFS01001555">
    <property type="protein sequence ID" value="PVV00876.1"/>
    <property type="molecule type" value="Genomic_DNA"/>
</dbReference>
<dbReference type="InterPro" id="IPR005829">
    <property type="entry name" value="Sugar_transporter_CS"/>
</dbReference>
<feature type="transmembrane region" description="Helical" evidence="5">
    <location>
        <begin position="553"/>
        <end position="576"/>
    </location>
</feature>
<feature type="transmembrane region" description="Helical" evidence="5">
    <location>
        <begin position="440"/>
        <end position="458"/>
    </location>
</feature>
<dbReference type="PANTHER" id="PTHR48021">
    <property type="match status" value="1"/>
</dbReference>
<comment type="subcellular location">
    <subcellularLocation>
        <location evidence="1">Membrane</location>
        <topology evidence="1">Multi-pass membrane protein</topology>
    </subcellularLocation>
</comment>
<sequence>MSSQYYRVLSRNRGTLRNNTAELDDYETDLQSRMGLYVTGADVFDSDLDCSDASSVETLYEENLDNESDIAHPNYFHLSQRFEYEQYPDLSCASFWSGIPCLFLEVNTGIHMAMFFVDLIINQTGFYLNKLSDVKKGDYFSSLYGDSYSTKFNIAMAAFPLFAALGSMVSLFNGSKTGRTTILKISNFLFILGSLVSVFSPGFTCAMFSQMFSGIASGLTASVLPIYISEIFSKKYKEYFVSMIITARGIGTIIAVFATSSFGYEVGRIISNVVPGILSLIVACLSNFILESPVFYIINGNREKAINMLNYFDLSTSEISMLEHESNQTTSINLRSSTSTVIPNRQQTAGHENTLEAQPLEHDNKSDLVEEFEAQVLENSARLSLFSVIDSPHVKQIFKASFLMFFGGVLDISLLFYMYYFSEALVLWNVNEISNDFGFIIMYCVLVVVSSIISGLVVDKIKKQSMLIVSSLCVFVFSLCLVGFTKTKYENIRELCLFFLVLCHGLGIAIIPHVSLVKLSSFRHSVQMSSLAYTAYWIGMLISREIFVNSFRYFGFVAATLFALISAFFGIAFIIIF</sequence>
<dbReference type="InterPro" id="IPR036259">
    <property type="entry name" value="MFS_trans_sf"/>
</dbReference>
<dbReference type="SUPFAM" id="SSF103473">
    <property type="entry name" value="MFS general substrate transporter"/>
    <property type="match status" value="1"/>
</dbReference>
<organism evidence="7 8">
    <name type="scientific">Smittium megazygosporum</name>
    <dbReference type="NCBI Taxonomy" id="133381"/>
    <lineage>
        <taxon>Eukaryota</taxon>
        <taxon>Fungi</taxon>
        <taxon>Fungi incertae sedis</taxon>
        <taxon>Zoopagomycota</taxon>
        <taxon>Kickxellomycotina</taxon>
        <taxon>Harpellomycetes</taxon>
        <taxon>Harpellales</taxon>
        <taxon>Legeriomycetaceae</taxon>
        <taxon>Smittium</taxon>
    </lineage>
</organism>
<name>A0A2T9Z8F3_9FUNG</name>
<dbReference type="GO" id="GO:0016020">
    <property type="term" value="C:membrane"/>
    <property type="evidence" value="ECO:0007669"/>
    <property type="project" value="UniProtKB-SubCell"/>
</dbReference>
<feature type="transmembrane region" description="Helical" evidence="5">
    <location>
        <begin position="240"/>
        <end position="264"/>
    </location>
</feature>
<dbReference type="Gene3D" id="1.20.1250.20">
    <property type="entry name" value="MFS general substrate transporter like domains"/>
    <property type="match status" value="1"/>
</dbReference>
<evidence type="ECO:0000256" key="2">
    <source>
        <dbReference type="ARBA" id="ARBA00022692"/>
    </source>
</evidence>
<keyword evidence="2 5" id="KW-0812">Transmembrane</keyword>
<dbReference type="AlphaFoldDB" id="A0A2T9Z8F3"/>
<feature type="transmembrane region" description="Helical" evidence="5">
    <location>
        <begin position="185"/>
        <end position="204"/>
    </location>
</feature>
<dbReference type="OrthoDB" id="5296287at2759"/>
<dbReference type="STRING" id="133381.A0A2T9Z8F3"/>
<dbReference type="Proteomes" id="UP000245609">
    <property type="component" value="Unassembled WGS sequence"/>
</dbReference>
<reference evidence="7 8" key="1">
    <citation type="journal article" date="2018" name="MBio">
        <title>Comparative Genomics Reveals the Core Gene Toolbox for the Fungus-Insect Symbiosis.</title>
        <authorList>
            <person name="Wang Y."/>
            <person name="Stata M."/>
            <person name="Wang W."/>
            <person name="Stajich J.E."/>
            <person name="White M.M."/>
            <person name="Moncalvo J.M."/>
        </authorList>
    </citation>
    <scope>NUCLEOTIDE SEQUENCE [LARGE SCALE GENOMIC DNA]</scope>
    <source>
        <strain evidence="7 8">SC-DP-2</strain>
    </source>
</reference>
<keyword evidence="8" id="KW-1185">Reference proteome</keyword>
<feature type="transmembrane region" description="Helical" evidence="5">
    <location>
        <begin position="497"/>
        <end position="519"/>
    </location>
</feature>
<dbReference type="Pfam" id="PF07690">
    <property type="entry name" value="MFS_1"/>
    <property type="match status" value="1"/>
</dbReference>
<evidence type="ECO:0000256" key="1">
    <source>
        <dbReference type="ARBA" id="ARBA00004141"/>
    </source>
</evidence>
<feature type="transmembrane region" description="Helical" evidence="5">
    <location>
        <begin position="402"/>
        <end position="420"/>
    </location>
</feature>
<dbReference type="GO" id="GO:0022857">
    <property type="term" value="F:transmembrane transporter activity"/>
    <property type="evidence" value="ECO:0007669"/>
    <property type="project" value="InterPro"/>
</dbReference>
<feature type="transmembrane region" description="Helical" evidence="5">
    <location>
        <begin position="465"/>
        <end position="485"/>
    </location>
</feature>
<accession>A0A2T9Z8F3</accession>
<dbReference type="PROSITE" id="PS00217">
    <property type="entry name" value="SUGAR_TRANSPORT_2"/>
    <property type="match status" value="1"/>
</dbReference>
<feature type="domain" description="Major facilitator superfamily (MFS) profile" evidence="6">
    <location>
        <begin position="102"/>
        <end position="577"/>
    </location>
</feature>